<evidence type="ECO:0008006" key="8">
    <source>
        <dbReference type="Google" id="ProtNLM"/>
    </source>
</evidence>
<sequence length="120" mass="12661">MQIANKSQARKAVLAQLVMVTVLSALAGLVSMDHLSSALAGGLIATTANAFFSFWVFADYRAQHPNKLLGRLYGAEIAKLILVGLMFAGAVQLIVPLSGSALFGAFLCVYLMPGLLSIFS</sequence>
<proteinExistence type="predicted"/>
<evidence type="ECO:0000256" key="1">
    <source>
        <dbReference type="ARBA" id="ARBA00004651"/>
    </source>
</evidence>
<feature type="transmembrane region" description="Helical" evidence="6">
    <location>
        <begin position="101"/>
        <end position="119"/>
    </location>
</feature>
<comment type="subcellular location">
    <subcellularLocation>
        <location evidence="1">Cell membrane</location>
        <topology evidence="1">Multi-pass membrane protein</topology>
    </subcellularLocation>
</comment>
<keyword evidence="2" id="KW-1003">Cell membrane</keyword>
<dbReference type="EMBL" id="UOFX01000071">
    <property type="protein sequence ID" value="VAX10445.1"/>
    <property type="molecule type" value="Genomic_DNA"/>
</dbReference>
<dbReference type="Pfam" id="PF03899">
    <property type="entry name" value="ATP-synt_I"/>
    <property type="match status" value="1"/>
</dbReference>
<evidence type="ECO:0000256" key="5">
    <source>
        <dbReference type="ARBA" id="ARBA00023136"/>
    </source>
</evidence>
<gene>
    <name evidence="7" type="ORF">MNBD_GAMMA26-202</name>
</gene>
<accession>A0A3B1BVP2</accession>
<protein>
    <recommendedName>
        <fullName evidence="8">ATP synthase protein I</fullName>
    </recommendedName>
</protein>
<keyword evidence="4 6" id="KW-1133">Transmembrane helix</keyword>
<organism evidence="7">
    <name type="scientific">hydrothermal vent metagenome</name>
    <dbReference type="NCBI Taxonomy" id="652676"/>
    <lineage>
        <taxon>unclassified sequences</taxon>
        <taxon>metagenomes</taxon>
        <taxon>ecological metagenomes</taxon>
    </lineage>
</organism>
<name>A0A3B1BVP2_9ZZZZ</name>
<evidence type="ECO:0000256" key="4">
    <source>
        <dbReference type="ARBA" id="ARBA00022989"/>
    </source>
</evidence>
<evidence type="ECO:0000256" key="6">
    <source>
        <dbReference type="SAM" id="Phobius"/>
    </source>
</evidence>
<feature type="transmembrane region" description="Helical" evidence="6">
    <location>
        <begin position="38"/>
        <end position="57"/>
    </location>
</feature>
<feature type="transmembrane region" description="Helical" evidence="6">
    <location>
        <begin position="77"/>
        <end position="95"/>
    </location>
</feature>
<evidence type="ECO:0000256" key="2">
    <source>
        <dbReference type="ARBA" id="ARBA00022475"/>
    </source>
</evidence>
<keyword evidence="3 6" id="KW-0812">Transmembrane</keyword>
<keyword evidence="5 6" id="KW-0472">Membrane</keyword>
<feature type="transmembrane region" description="Helical" evidence="6">
    <location>
        <begin position="12"/>
        <end position="32"/>
    </location>
</feature>
<reference evidence="7" key="1">
    <citation type="submission" date="2018-06" db="EMBL/GenBank/DDBJ databases">
        <authorList>
            <person name="Zhirakovskaya E."/>
        </authorList>
    </citation>
    <scope>NUCLEOTIDE SEQUENCE</scope>
</reference>
<evidence type="ECO:0000256" key="3">
    <source>
        <dbReference type="ARBA" id="ARBA00022692"/>
    </source>
</evidence>
<dbReference type="AlphaFoldDB" id="A0A3B1BVP2"/>
<dbReference type="GO" id="GO:0005886">
    <property type="term" value="C:plasma membrane"/>
    <property type="evidence" value="ECO:0007669"/>
    <property type="project" value="UniProtKB-SubCell"/>
</dbReference>
<evidence type="ECO:0000313" key="7">
    <source>
        <dbReference type="EMBL" id="VAX10445.1"/>
    </source>
</evidence>
<dbReference type="InterPro" id="IPR005598">
    <property type="entry name" value="ATP_synth_I"/>
</dbReference>